<organism evidence="3 4">
    <name type="scientific">Decorospora gaudefroyi</name>
    <dbReference type="NCBI Taxonomy" id="184978"/>
    <lineage>
        <taxon>Eukaryota</taxon>
        <taxon>Fungi</taxon>
        <taxon>Dikarya</taxon>
        <taxon>Ascomycota</taxon>
        <taxon>Pezizomycotina</taxon>
        <taxon>Dothideomycetes</taxon>
        <taxon>Pleosporomycetidae</taxon>
        <taxon>Pleosporales</taxon>
        <taxon>Pleosporineae</taxon>
        <taxon>Pleosporaceae</taxon>
        <taxon>Decorospora</taxon>
    </lineage>
</organism>
<protein>
    <recommendedName>
        <fullName evidence="2">Probable double zinc ribbon domain-containing protein</fullName>
    </recommendedName>
</protein>
<name>A0A6A5JXX3_9PLEO</name>
<dbReference type="Proteomes" id="UP000800040">
    <property type="component" value="Unassembled WGS sequence"/>
</dbReference>
<dbReference type="EMBL" id="ML975426">
    <property type="protein sequence ID" value="KAF1829758.1"/>
    <property type="molecule type" value="Genomic_DNA"/>
</dbReference>
<keyword evidence="4" id="KW-1185">Reference proteome</keyword>
<proteinExistence type="predicted"/>
<sequence>MSKRKLSVSNLFKALTVFRPRQADRPTLQQQLDAMIPAELKWERQQCCSKSAYPACTSRSDPGDGVWSCCHGHENRLIHYRGLYPFKYLKCHACDHILCSGDRTSEILTPLTSIIMEPFEKRFGTQEALEEARYCRLCHSCGLTHRGIVVDSRIKFSTPCVCGQSSTAGDICFFIGTVDESRKDPEIRIVDLRLERVLAASQRYIGRQRTTPSAPPVSVPKMPRPTGKVPNPKGAQADVARRLQHPPAVFF</sequence>
<dbReference type="AlphaFoldDB" id="A0A6A5JXX3"/>
<evidence type="ECO:0000256" key="1">
    <source>
        <dbReference type="SAM" id="MobiDB-lite"/>
    </source>
</evidence>
<evidence type="ECO:0000313" key="3">
    <source>
        <dbReference type="EMBL" id="KAF1829758.1"/>
    </source>
</evidence>
<dbReference type="OrthoDB" id="3793432at2759"/>
<feature type="domain" description="Probable double zinc ribbon" evidence="2">
    <location>
        <begin position="65"/>
        <end position="187"/>
    </location>
</feature>
<accession>A0A6A5JXX3</accession>
<feature type="region of interest" description="Disordered" evidence="1">
    <location>
        <begin position="209"/>
        <end position="235"/>
    </location>
</feature>
<gene>
    <name evidence="3" type="ORF">BDW02DRAFT_135029</name>
</gene>
<evidence type="ECO:0000313" key="4">
    <source>
        <dbReference type="Proteomes" id="UP000800040"/>
    </source>
</evidence>
<evidence type="ECO:0000259" key="2">
    <source>
        <dbReference type="Pfam" id="PF26652"/>
    </source>
</evidence>
<dbReference type="Pfam" id="PF26652">
    <property type="entry name" value="Zn_ribbon_double"/>
    <property type="match status" value="1"/>
</dbReference>
<dbReference type="InterPro" id="IPR058253">
    <property type="entry name" value="Zn_ribbon_double"/>
</dbReference>
<reference evidence="3" key="1">
    <citation type="submission" date="2020-01" db="EMBL/GenBank/DDBJ databases">
        <authorList>
            <consortium name="DOE Joint Genome Institute"/>
            <person name="Haridas S."/>
            <person name="Albert R."/>
            <person name="Binder M."/>
            <person name="Bloem J."/>
            <person name="Labutti K."/>
            <person name="Salamov A."/>
            <person name="Andreopoulos B."/>
            <person name="Baker S.E."/>
            <person name="Barry K."/>
            <person name="Bills G."/>
            <person name="Bluhm B.H."/>
            <person name="Cannon C."/>
            <person name="Castanera R."/>
            <person name="Culley D.E."/>
            <person name="Daum C."/>
            <person name="Ezra D."/>
            <person name="Gonzalez J.B."/>
            <person name="Henrissat B."/>
            <person name="Kuo A."/>
            <person name="Liang C."/>
            <person name="Lipzen A."/>
            <person name="Lutzoni F."/>
            <person name="Magnuson J."/>
            <person name="Mondo S."/>
            <person name="Nolan M."/>
            <person name="Ohm R."/>
            <person name="Pangilinan J."/>
            <person name="Park H.-J."/>
            <person name="Ramirez L."/>
            <person name="Alfaro M."/>
            <person name="Sun H."/>
            <person name="Tritt A."/>
            <person name="Yoshinaga Y."/>
            <person name="Zwiers L.-H."/>
            <person name="Turgeon B.G."/>
            <person name="Goodwin S.B."/>
            <person name="Spatafora J.W."/>
            <person name="Crous P.W."/>
            <person name="Grigoriev I.V."/>
        </authorList>
    </citation>
    <scope>NUCLEOTIDE SEQUENCE</scope>
    <source>
        <strain evidence="3">P77</strain>
    </source>
</reference>